<feature type="signal peptide" evidence="1">
    <location>
        <begin position="1"/>
        <end position="24"/>
    </location>
</feature>
<feature type="chain" id="PRO_5045961796" evidence="1">
    <location>
        <begin position="25"/>
        <end position="195"/>
    </location>
</feature>
<keyword evidence="3" id="KW-1185">Reference proteome</keyword>
<comment type="caution">
    <text evidence="2">The sequence shown here is derived from an EMBL/GenBank/DDBJ whole genome shotgun (WGS) entry which is preliminary data.</text>
</comment>
<keyword evidence="1" id="KW-0732">Signal</keyword>
<dbReference type="Proteomes" id="UP001291309">
    <property type="component" value="Unassembled WGS sequence"/>
</dbReference>
<accession>A0ABU5HHW5</accession>
<name>A0ABU5HHW5_9BACT</name>
<evidence type="ECO:0000256" key="1">
    <source>
        <dbReference type="SAM" id="SignalP"/>
    </source>
</evidence>
<dbReference type="EMBL" id="JAXIVS010000027">
    <property type="protein sequence ID" value="MDY7233044.1"/>
    <property type="molecule type" value="Genomic_DNA"/>
</dbReference>
<gene>
    <name evidence="2" type="ORF">SYV04_42045</name>
</gene>
<evidence type="ECO:0000313" key="2">
    <source>
        <dbReference type="EMBL" id="MDY7233044.1"/>
    </source>
</evidence>
<sequence>MSLIHPLGRLLVVSFVVMAGLAGAEPAGTVEAEQEAAPRNYGNLRIGASTSARRPSLCLELAPLDRISVEGCGTGSGFLHHDPEPEIAHFRAHFRLASWKTSVGWFQPRLSAGFAELQVGEDSGGFHFNGTGPTGVETAGPEVGASLRALLPVAAGVELVGELGMNMAYFRHAPELLRPQRVWHPGASLSVGVGF</sequence>
<dbReference type="RefSeq" id="WP_321551757.1">
    <property type="nucleotide sequence ID" value="NZ_JAXIVS010000027.1"/>
</dbReference>
<organism evidence="2 3">
    <name type="scientific">Hyalangium rubrum</name>
    <dbReference type="NCBI Taxonomy" id="3103134"/>
    <lineage>
        <taxon>Bacteria</taxon>
        <taxon>Pseudomonadati</taxon>
        <taxon>Myxococcota</taxon>
        <taxon>Myxococcia</taxon>
        <taxon>Myxococcales</taxon>
        <taxon>Cystobacterineae</taxon>
        <taxon>Archangiaceae</taxon>
        <taxon>Hyalangium</taxon>
    </lineage>
</organism>
<reference evidence="2 3" key="1">
    <citation type="submission" date="2023-12" db="EMBL/GenBank/DDBJ databases">
        <title>the genome sequence of Hyalangium sp. s54d21.</title>
        <authorList>
            <person name="Zhang X."/>
        </authorList>
    </citation>
    <scope>NUCLEOTIDE SEQUENCE [LARGE SCALE GENOMIC DNA]</scope>
    <source>
        <strain evidence="3">s54d21</strain>
    </source>
</reference>
<protein>
    <submittedName>
        <fullName evidence="2">Uncharacterized protein</fullName>
    </submittedName>
</protein>
<evidence type="ECO:0000313" key="3">
    <source>
        <dbReference type="Proteomes" id="UP001291309"/>
    </source>
</evidence>
<proteinExistence type="predicted"/>